<dbReference type="EC" id="3.1.3.15" evidence="3 8"/>
<keyword evidence="10" id="KW-1185">Reference proteome</keyword>
<dbReference type="InterPro" id="IPR010140">
    <property type="entry name" value="Histidinol_P_phosphatase_HisJ"/>
</dbReference>
<proteinExistence type="inferred from homology"/>
<evidence type="ECO:0000256" key="7">
    <source>
        <dbReference type="ARBA" id="ARBA00049158"/>
    </source>
</evidence>
<evidence type="ECO:0000256" key="8">
    <source>
        <dbReference type="RuleBase" id="RU366003"/>
    </source>
</evidence>
<dbReference type="AlphaFoldDB" id="A0A1S8KYW1"/>
<dbReference type="RefSeq" id="WP_077834161.1">
    <property type="nucleotide sequence ID" value="NZ_CP096983.1"/>
</dbReference>
<dbReference type="NCBIfam" id="TIGR01856">
    <property type="entry name" value="hisJ_fam"/>
    <property type="match status" value="1"/>
</dbReference>
<dbReference type="Proteomes" id="UP000190951">
    <property type="component" value="Chromosome"/>
</dbReference>
<dbReference type="NCBIfam" id="NF004086">
    <property type="entry name" value="PRK05588.1"/>
    <property type="match status" value="1"/>
</dbReference>
<keyword evidence="4 8" id="KW-0028">Amino-acid biosynthesis</keyword>
<sequence length="255" mass="30161">MIFDTHIHTLFSTDSKMEINEAIDAANKKNIGMIITEHIDFNYPVKGKFVFDIDKYFKDYYKYRSDKVLLGVEIGMGEEIKDQNREINKNYDFDYVLGSIHLLGGKDLYEKDMYKNSDKREVFETYFETMLASLSCHTYINSLAHIDYISRYATYKDPEIYYNEYSDYIDEVLKFIVDREIAFEINTRRIGKKEICDNLIPIYKRYRELGGRFVTIGSDSHNKESIGANFENAFKIAESCNLKPVYFEKRNIKYI</sequence>
<evidence type="ECO:0000256" key="5">
    <source>
        <dbReference type="ARBA" id="ARBA00022801"/>
    </source>
</evidence>
<keyword evidence="6 8" id="KW-0368">Histidine biosynthesis</keyword>
<dbReference type="KEGG" id="crw:CROST_035140"/>
<reference evidence="9 10" key="1">
    <citation type="submission" date="2022-04" db="EMBL/GenBank/DDBJ databases">
        <title>Genome sequence of C. roseum typestrain.</title>
        <authorList>
            <person name="Poehlein A."/>
            <person name="Schoch T."/>
            <person name="Duerre P."/>
            <person name="Daniel R."/>
        </authorList>
    </citation>
    <scope>NUCLEOTIDE SEQUENCE [LARGE SCALE GENOMIC DNA]</scope>
    <source>
        <strain evidence="9 10">DSM 7320</strain>
    </source>
</reference>
<name>A0A1S8KYW1_9CLOT</name>
<comment type="catalytic activity">
    <reaction evidence="7 8">
        <text>L-histidinol phosphate + H2O = L-histidinol + phosphate</text>
        <dbReference type="Rhea" id="RHEA:14465"/>
        <dbReference type="ChEBI" id="CHEBI:15377"/>
        <dbReference type="ChEBI" id="CHEBI:43474"/>
        <dbReference type="ChEBI" id="CHEBI:57699"/>
        <dbReference type="ChEBI" id="CHEBI:57980"/>
        <dbReference type="EC" id="3.1.3.15"/>
    </reaction>
</comment>
<dbReference type="STRING" id="84029.CROST_39560"/>
<dbReference type="InterPro" id="IPR016195">
    <property type="entry name" value="Pol/histidinol_Pase-like"/>
</dbReference>
<comment type="similarity">
    <text evidence="2 8">Belongs to the PHP hydrolase family. HisK subfamily.</text>
</comment>
<keyword evidence="5 8" id="KW-0378">Hydrolase</keyword>
<dbReference type="GO" id="GO:0000105">
    <property type="term" value="P:L-histidine biosynthetic process"/>
    <property type="evidence" value="ECO:0007669"/>
    <property type="project" value="UniProtKB-UniRule"/>
</dbReference>
<evidence type="ECO:0000256" key="2">
    <source>
        <dbReference type="ARBA" id="ARBA00009152"/>
    </source>
</evidence>
<dbReference type="Gene3D" id="3.20.20.140">
    <property type="entry name" value="Metal-dependent hydrolases"/>
    <property type="match status" value="1"/>
</dbReference>
<gene>
    <name evidence="9" type="primary">hisK</name>
    <name evidence="9" type="ORF">CROST_035140</name>
</gene>
<dbReference type="PANTHER" id="PTHR21039">
    <property type="entry name" value="HISTIDINOL PHOSPHATASE-RELATED"/>
    <property type="match status" value="1"/>
</dbReference>
<evidence type="ECO:0000313" key="9">
    <source>
        <dbReference type="EMBL" id="URZ12769.1"/>
    </source>
</evidence>
<evidence type="ECO:0000256" key="3">
    <source>
        <dbReference type="ARBA" id="ARBA00013085"/>
    </source>
</evidence>
<dbReference type="InterPro" id="IPR004013">
    <property type="entry name" value="PHP_dom"/>
</dbReference>
<dbReference type="SUPFAM" id="SSF89550">
    <property type="entry name" value="PHP domain-like"/>
    <property type="match status" value="1"/>
</dbReference>
<protein>
    <recommendedName>
        <fullName evidence="3 8">Histidinol-phosphatase</fullName>
        <shortName evidence="8">HolPase</shortName>
        <ecNumber evidence="3 8">3.1.3.15</ecNumber>
    </recommendedName>
</protein>
<dbReference type="GO" id="GO:0004401">
    <property type="term" value="F:histidinol-phosphatase activity"/>
    <property type="evidence" value="ECO:0007669"/>
    <property type="project" value="UniProtKB-UniRule"/>
</dbReference>
<evidence type="ECO:0000256" key="6">
    <source>
        <dbReference type="ARBA" id="ARBA00023102"/>
    </source>
</evidence>
<evidence type="ECO:0000256" key="1">
    <source>
        <dbReference type="ARBA" id="ARBA00004970"/>
    </source>
</evidence>
<dbReference type="EMBL" id="CP096983">
    <property type="protein sequence ID" value="URZ12769.1"/>
    <property type="molecule type" value="Genomic_DNA"/>
</dbReference>
<evidence type="ECO:0000256" key="4">
    <source>
        <dbReference type="ARBA" id="ARBA00022605"/>
    </source>
</evidence>
<organism evidence="9 10">
    <name type="scientific">Clostridium felsineum</name>
    <dbReference type="NCBI Taxonomy" id="36839"/>
    <lineage>
        <taxon>Bacteria</taxon>
        <taxon>Bacillati</taxon>
        <taxon>Bacillota</taxon>
        <taxon>Clostridia</taxon>
        <taxon>Eubacteriales</taxon>
        <taxon>Clostridiaceae</taxon>
        <taxon>Clostridium</taxon>
    </lineage>
</organism>
<dbReference type="PANTHER" id="PTHR21039:SF0">
    <property type="entry name" value="HISTIDINOL-PHOSPHATASE"/>
    <property type="match status" value="1"/>
</dbReference>
<comment type="pathway">
    <text evidence="1 8">Amino-acid biosynthesis; L-histidine biosynthesis; L-histidine from 5-phospho-alpha-D-ribose 1-diphosphate: step 8/9.</text>
</comment>
<accession>A0A1S8KYW1</accession>
<dbReference type="GO" id="GO:0005737">
    <property type="term" value="C:cytoplasm"/>
    <property type="evidence" value="ECO:0007669"/>
    <property type="project" value="TreeGrafter"/>
</dbReference>
<dbReference type="Pfam" id="PF02811">
    <property type="entry name" value="PHP"/>
    <property type="match status" value="1"/>
</dbReference>
<evidence type="ECO:0000313" key="10">
    <source>
        <dbReference type="Proteomes" id="UP000190951"/>
    </source>
</evidence>